<evidence type="ECO:0000256" key="1">
    <source>
        <dbReference type="SAM" id="MobiDB-lite"/>
    </source>
</evidence>
<evidence type="ECO:0000313" key="2">
    <source>
        <dbReference type="EMBL" id="KAK7680916.1"/>
    </source>
</evidence>
<dbReference type="AlphaFoldDB" id="A0AAW0FJV5"/>
<accession>A0AAW0FJV5</accession>
<dbReference type="PANTHER" id="PTHR37331:SF1">
    <property type="entry name" value="YALI0F11671P"/>
    <property type="match status" value="1"/>
</dbReference>
<sequence length="233" mass="26030">MIHPIRSITRSFPRNGIRNPFNAYRFYSKYHLNDQIYIHDNEKGLFTFNLTPEPTTLAVGWCDSKRNVTPGNFHVNEEFVSLLHKFIGDSIQNDFAFIVEAGANANLFMPIYDFREIPRYGRIPEVDNIYGYVMVNESGKIVPGSYESNNLYRICNGAGLVKLRGIYPKFSTNLTSDPENQKTDAVSESKAASTESAPLEQTDQAEVPAEAPPAEAPAEAPVTKESDSQVAQS</sequence>
<keyword evidence="3" id="KW-1185">Reference proteome</keyword>
<dbReference type="Proteomes" id="UP001385951">
    <property type="component" value="Unassembled WGS sequence"/>
</dbReference>
<dbReference type="PANTHER" id="PTHR37331">
    <property type="entry name" value="YALI0F11671P"/>
    <property type="match status" value="1"/>
</dbReference>
<proteinExistence type="predicted"/>
<feature type="compositionally biased region" description="Polar residues" evidence="1">
    <location>
        <begin position="188"/>
        <end position="204"/>
    </location>
</feature>
<evidence type="ECO:0000313" key="3">
    <source>
        <dbReference type="Proteomes" id="UP001385951"/>
    </source>
</evidence>
<organism evidence="2 3">
    <name type="scientific">Cerrena zonata</name>
    <dbReference type="NCBI Taxonomy" id="2478898"/>
    <lineage>
        <taxon>Eukaryota</taxon>
        <taxon>Fungi</taxon>
        <taxon>Dikarya</taxon>
        <taxon>Basidiomycota</taxon>
        <taxon>Agaricomycotina</taxon>
        <taxon>Agaricomycetes</taxon>
        <taxon>Polyporales</taxon>
        <taxon>Cerrenaceae</taxon>
        <taxon>Cerrena</taxon>
    </lineage>
</organism>
<name>A0AAW0FJV5_9APHY</name>
<feature type="region of interest" description="Disordered" evidence="1">
    <location>
        <begin position="172"/>
        <end position="233"/>
    </location>
</feature>
<protein>
    <submittedName>
        <fullName evidence="2">Uncharacterized protein</fullName>
    </submittedName>
</protein>
<dbReference type="EMBL" id="JASBNA010000045">
    <property type="protein sequence ID" value="KAK7680916.1"/>
    <property type="molecule type" value="Genomic_DNA"/>
</dbReference>
<reference evidence="2 3" key="1">
    <citation type="submission" date="2022-09" db="EMBL/GenBank/DDBJ databases">
        <authorList>
            <person name="Palmer J.M."/>
        </authorList>
    </citation>
    <scope>NUCLEOTIDE SEQUENCE [LARGE SCALE GENOMIC DNA]</scope>
    <source>
        <strain evidence="2 3">DSM 7382</strain>
    </source>
</reference>
<comment type="caution">
    <text evidence="2">The sequence shown here is derived from an EMBL/GenBank/DDBJ whole genome shotgun (WGS) entry which is preliminary data.</text>
</comment>
<gene>
    <name evidence="2" type="ORF">QCA50_015966</name>
</gene>